<reference evidence="3 4" key="1">
    <citation type="submission" date="2019-10" db="EMBL/GenBank/DDBJ databases">
        <title>Whole genome shotgun sequence of Streptomyces angustmyceticus NBRC 3934.</title>
        <authorList>
            <person name="Hosoyama A."/>
            <person name="Ichikawa N."/>
            <person name="Kimura A."/>
            <person name="Kitahashi Y."/>
            <person name="Komaki H."/>
            <person name="Uohara A."/>
        </authorList>
    </citation>
    <scope>NUCLEOTIDE SEQUENCE [LARGE SCALE GENOMIC DNA]</scope>
    <source>
        <strain evidence="3 4">NBRC 3934</strain>
    </source>
</reference>
<proteinExistence type="predicted"/>
<feature type="chain" id="PRO_5023896998" evidence="2">
    <location>
        <begin position="27"/>
        <end position="120"/>
    </location>
</feature>
<protein>
    <submittedName>
        <fullName evidence="3">Uncharacterized protein</fullName>
    </submittedName>
</protein>
<sequence>MRTARTLFASAVLTAVLAVGAPTATALPAAGDSATVSATSAHHGDDHDRFRRGDRDHDHDRFRRGDRDHDHCRFRRGDRDHDHRWHGRHHHRCLHHHYRHHHRPFGGVHAGGGALMHGDR</sequence>
<feature type="signal peptide" evidence="2">
    <location>
        <begin position="1"/>
        <end position="26"/>
    </location>
</feature>
<keyword evidence="2" id="KW-0732">Signal</keyword>
<dbReference type="RefSeq" id="WP_152104486.1">
    <property type="nucleotide sequence ID" value="NZ_BLAG01000007.1"/>
</dbReference>
<feature type="compositionally biased region" description="Basic and acidic residues" evidence="1">
    <location>
        <begin position="42"/>
        <end position="59"/>
    </location>
</feature>
<dbReference type="Proteomes" id="UP000325598">
    <property type="component" value="Unassembled WGS sequence"/>
</dbReference>
<gene>
    <name evidence="3" type="ORF">San01_24220</name>
</gene>
<evidence type="ECO:0000313" key="4">
    <source>
        <dbReference type="Proteomes" id="UP000325598"/>
    </source>
</evidence>
<dbReference type="EMBL" id="BLAG01000007">
    <property type="protein sequence ID" value="GES29935.1"/>
    <property type="molecule type" value="Genomic_DNA"/>
</dbReference>
<keyword evidence="4" id="KW-1185">Reference proteome</keyword>
<feature type="region of interest" description="Disordered" evidence="1">
    <location>
        <begin position="30"/>
        <end position="59"/>
    </location>
</feature>
<comment type="caution">
    <text evidence="3">The sequence shown here is derived from an EMBL/GenBank/DDBJ whole genome shotgun (WGS) entry which is preliminary data.</text>
</comment>
<dbReference type="GeneID" id="96755693"/>
<organism evidence="3 4">
    <name type="scientific">Streptomyces angustmyceticus</name>
    <dbReference type="NCBI Taxonomy" id="285578"/>
    <lineage>
        <taxon>Bacteria</taxon>
        <taxon>Bacillati</taxon>
        <taxon>Actinomycetota</taxon>
        <taxon>Actinomycetes</taxon>
        <taxon>Kitasatosporales</taxon>
        <taxon>Streptomycetaceae</taxon>
        <taxon>Streptomyces</taxon>
    </lineage>
</organism>
<evidence type="ECO:0000256" key="2">
    <source>
        <dbReference type="SAM" id="SignalP"/>
    </source>
</evidence>
<name>A0A5J4LIA0_9ACTN</name>
<evidence type="ECO:0000313" key="3">
    <source>
        <dbReference type="EMBL" id="GES29935.1"/>
    </source>
</evidence>
<dbReference type="AlphaFoldDB" id="A0A5J4LIA0"/>
<accession>A0A5J4LIA0</accession>
<evidence type="ECO:0000256" key="1">
    <source>
        <dbReference type="SAM" id="MobiDB-lite"/>
    </source>
</evidence>